<gene>
    <name evidence="1" type="ORF">BO80DRAFT_502720</name>
</gene>
<sequence>MVAIRWSLTHGDNVLTARVLSLLSMSLHYAFHPHPDLAINHPTWRCVESQSDHFIPQTGWTSSGTAFRLARKGRPIRCIVQAIGSVTADRWRPPIQDQLVLHGVDMLLPELIRVYWSETGKGDDCRSGYAHPEAATKLVSIPEVEADLRHPFWHAQICRPTTLPYAETDSAPAATAAAVHLPAGP</sequence>
<name>A0A395GX02_9EURO</name>
<evidence type="ECO:0000313" key="1">
    <source>
        <dbReference type="EMBL" id="RAL00067.1"/>
    </source>
</evidence>
<dbReference type="Proteomes" id="UP000249402">
    <property type="component" value="Unassembled WGS sequence"/>
</dbReference>
<proteinExistence type="predicted"/>
<keyword evidence="2" id="KW-1185">Reference proteome</keyword>
<evidence type="ECO:0000313" key="2">
    <source>
        <dbReference type="Proteomes" id="UP000249402"/>
    </source>
</evidence>
<organism evidence="1 2">
    <name type="scientific">Aspergillus ibericus CBS 121593</name>
    <dbReference type="NCBI Taxonomy" id="1448316"/>
    <lineage>
        <taxon>Eukaryota</taxon>
        <taxon>Fungi</taxon>
        <taxon>Dikarya</taxon>
        <taxon>Ascomycota</taxon>
        <taxon>Pezizomycotina</taxon>
        <taxon>Eurotiomycetes</taxon>
        <taxon>Eurotiomycetidae</taxon>
        <taxon>Eurotiales</taxon>
        <taxon>Aspergillaceae</taxon>
        <taxon>Aspergillus</taxon>
        <taxon>Aspergillus subgen. Circumdati</taxon>
    </lineage>
</organism>
<accession>A0A395GX02</accession>
<dbReference type="AlphaFoldDB" id="A0A395GX02"/>
<dbReference type="EMBL" id="KZ824442">
    <property type="protein sequence ID" value="RAL00067.1"/>
    <property type="molecule type" value="Genomic_DNA"/>
</dbReference>
<dbReference type="GeneID" id="37229202"/>
<dbReference type="VEuPathDB" id="FungiDB:BO80DRAFT_502720"/>
<dbReference type="RefSeq" id="XP_025574394.1">
    <property type="nucleotide sequence ID" value="XM_025724337.1"/>
</dbReference>
<protein>
    <submittedName>
        <fullName evidence="1">Uncharacterized protein</fullName>
    </submittedName>
</protein>
<reference evidence="1 2" key="1">
    <citation type="submission" date="2018-02" db="EMBL/GenBank/DDBJ databases">
        <title>The genomes of Aspergillus section Nigri reveals drivers in fungal speciation.</title>
        <authorList>
            <consortium name="DOE Joint Genome Institute"/>
            <person name="Vesth T.C."/>
            <person name="Nybo J."/>
            <person name="Theobald S."/>
            <person name="Brandl J."/>
            <person name="Frisvad J.C."/>
            <person name="Nielsen K.F."/>
            <person name="Lyhne E.K."/>
            <person name="Kogle M.E."/>
            <person name="Kuo A."/>
            <person name="Riley R."/>
            <person name="Clum A."/>
            <person name="Nolan M."/>
            <person name="Lipzen A."/>
            <person name="Salamov A."/>
            <person name="Henrissat B."/>
            <person name="Wiebenga A."/>
            <person name="De vries R.P."/>
            <person name="Grigoriev I.V."/>
            <person name="Mortensen U.H."/>
            <person name="Andersen M.R."/>
            <person name="Baker S.E."/>
        </authorList>
    </citation>
    <scope>NUCLEOTIDE SEQUENCE [LARGE SCALE GENOMIC DNA]</scope>
    <source>
        <strain evidence="1 2">CBS 121593</strain>
    </source>
</reference>